<organism evidence="4 5">
    <name type="scientific">Candida glabrata</name>
    <name type="common">Yeast</name>
    <name type="synonym">Torulopsis glabrata</name>
    <dbReference type="NCBI Taxonomy" id="5478"/>
    <lineage>
        <taxon>Eukaryota</taxon>
        <taxon>Fungi</taxon>
        <taxon>Dikarya</taxon>
        <taxon>Ascomycota</taxon>
        <taxon>Saccharomycotina</taxon>
        <taxon>Saccharomycetes</taxon>
        <taxon>Saccharomycetales</taxon>
        <taxon>Saccharomycetaceae</taxon>
        <taxon>Nakaseomyces</taxon>
    </lineage>
</organism>
<evidence type="ECO:0000313" key="4">
    <source>
        <dbReference type="EMBL" id="KTB10738.1"/>
    </source>
</evidence>
<dbReference type="InterPro" id="IPR037524">
    <property type="entry name" value="PA14/GLEYA"/>
</dbReference>
<dbReference type="FunFam" id="2.60.120.1560:FF:000003">
    <property type="entry name" value="Epa1p"/>
    <property type="match status" value="1"/>
</dbReference>
<gene>
    <name evidence="4" type="ORF">AO440_005964</name>
</gene>
<dbReference type="VEuPathDB" id="FungiDB:CAGL0C00110g"/>
<accession>A0A0W0DFZ0</accession>
<protein>
    <submittedName>
        <fullName evidence="4">Flocculation protein FLO1</fullName>
    </submittedName>
</protein>
<feature type="chain" id="PRO_5006900804" evidence="2">
    <location>
        <begin position="26"/>
        <end position="715"/>
    </location>
</feature>
<evidence type="ECO:0000259" key="3">
    <source>
        <dbReference type="PROSITE" id="PS51820"/>
    </source>
</evidence>
<dbReference type="VEuPathDB" id="FungiDB:GWK60_C00011"/>
<feature type="region of interest" description="Disordered" evidence="1">
    <location>
        <begin position="398"/>
        <end position="477"/>
    </location>
</feature>
<name>A0A0W0DFZ0_CANGB</name>
<evidence type="ECO:0000256" key="2">
    <source>
        <dbReference type="SAM" id="SignalP"/>
    </source>
</evidence>
<dbReference type="Proteomes" id="UP000054886">
    <property type="component" value="Unassembled WGS sequence"/>
</dbReference>
<feature type="domain" description="PA14" evidence="3">
    <location>
        <begin position="92"/>
        <end position="250"/>
    </location>
</feature>
<dbReference type="EMBL" id="LLZZ01000047">
    <property type="protein sequence ID" value="KTB10738.1"/>
    <property type="molecule type" value="Genomic_DNA"/>
</dbReference>
<sequence>MNLSSFTPSLRWLIIWTSLIPLLLAKDDYSSSLSNNNLGWTDPTEFPLGCSPNVTTPKNGLSMELYSYDYLKSGSNPCWDAAYLDPNYPRTGYKSHRLLAKVENVAGNINFYYHAPMGCTSLFDTLPQAYNYRTPLTMTNFTMLLYGYFKPKVTGYHTFTISADDLLFVNFGAGNAFDCCKRESSADDFGNYQAYAVWGSQTAKDDLTVHLDAGLYYPIRIFFNNRDNDGALSLTLKTESDSNPVIDFSDYFYSFDDTKDGCPGLVSYDTSCASVDSSTIIGVDYLTETPNKNLVPITKTIYHLGIPCTLSTTGKLCSTGFYDPLADSCVPTTIPSTLITSEPSSESSSETLYYSSSRSPSSSVSYSEHTSINSSSPISSITNSTPSLSSQYTSTKFSSITNSTKSPYSPSRSSSSSDISSETNSDSSVYTLPSSSKPITSKTYQKNSTGVMSTSTDVKSTTLCSSVPTSKFGSSRSLESSVIDSTSSFVNNTNHQSFTTESGTTSVNSSNLSTQISRMSSFSTFAKATTKISSSVQTSSHILQSPTTVSYMNHTRNRTEASCSLDITNKLQFQQCAFNSVPEFHSKTQMSRSQIPFATYTTSSDKSVYYSRSGSASGIMVSIESSIGFSISKTNSENTKNPHSIILQIQSEEAFTNYATTTETSSKSKLADNNDSANVGNIQIETIIQGSGSDLVTMSGATVLFFFIVQLFGMF</sequence>
<dbReference type="PROSITE" id="PS51820">
    <property type="entry name" value="PA14"/>
    <property type="match status" value="1"/>
</dbReference>
<feature type="region of interest" description="Disordered" evidence="1">
    <location>
        <begin position="337"/>
        <end position="386"/>
    </location>
</feature>
<feature type="compositionally biased region" description="Polar residues" evidence="1">
    <location>
        <begin position="429"/>
        <end position="477"/>
    </location>
</feature>
<feature type="compositionally biased region" description="Low complexity" evidence="1">
    <location>
        <begin position="403"/>
        <end position="428"/>
    </location>
</feature>
<proteinExistence type="predicted"/>
<feature type="signal peptide" evidence="2">
    <location>
        <begin position="1"/>
        <end position="25"/>
    </location>
</feature>
<dbReference type="AlphaFoldDB" id="A0A0W0DFZ0"/>
<dbReference type="VEuPathDB" id="FungiDB:GVI51_C00011"/>
<evidence type="ECO:0000313" key="5">
    <source>
        <dbReference type="Proteomes" id="UP000054886"/>
    </source>
</evidence>
<keyword evidence="2" id="KW-0732">Signal</keyword>
<dbReference type="VEuPathDB" id="FungiDB:B1J91_C00110g1"/>
<comment type="caution">
    <text evidence="4">The sequence shown here is derived from an EMBL/GenBank/DDBJ whole genome shotgun (WGS) entry which is preliminary data.</text>
</comment>
<dbReference type="Gene3D" id="2.60.120.1560">
    <property type="match status" value="1"/>
</dbReference>
<dbReference type="InterPro" id="IPR018871">
    <property type="entry name" value="GLEYA_adhesin_domain"/>
</dbReference>
<reference evidence="4 5" key="1">
    <citation type="submission" date="2015-10" db="EMBL/GenBank/DDBJ databases">
        <title>Draft genomes sequences of Candida glabrata isolates 1A, 1B, 2A, 2B, 3A and 3B.</title>
        <authorList>
            <person name="Haavelsrud O.E."/>
            <person name="Gaustad P."/>
        </authorList>
    </citation>
    <scope>NUCLEOTIDE SEQUENCE [LARGE SCALE GENOMIC DNA]</scope>
    <source>
        <strain evidence="4">910700640</strain>
    </source>
</reference>
<dbReference type="Pfam" id="PF10528">
    <property type="entry name" value="GLEYA"/>
    <property type="match status" value="1"/>
</dbReference>
<evidence type="ECO:0000256" key="1">
    <source>
        <dbReference type="SAM" id="MobiDB-lite"/>
    </source>
</evidence>
<feature type="region of interest" description="Disordered" evidence="1">
    <location>
        <begin position="492"/>
        <end position="511"/>
    </location>
</feature>